<dbReference type="PANTHER" id="PTHR11453">
    <property type="entry name" value="ANION EXCHANGE PROTEIN"/>
    <property type="match status" value="1"/>
</dbReference>
<dbReference type="FunFam" id="3.40.930.10:FF:000017">
    <property type="entry name" value="Solute carrier family 4, sodium borate transporter, member 11"/>
    <property type="match status" value="1"/>
</dbReference>
<feature type="transmembrane region" description="Helical" evidence="9">
    <location>
        <begin position="461"/>
        <end position="478"/>
    </location>
</feature>
<dbReference type="AlphaFoldDB" id="A0A672P4W6"/>
<accession>A0A672P4W6</accession>
<evidence type="ECO:0000256" key="9">
    <source>
        <dbReference type="SAM" id="Phobius"/>
    </source>
</evidence>
<organism evidence="11 12">
    <name type="scientific">Sinocyclocheilus grahami</name>
    <name type="common">Dianchi golden-line fish</name>
    <name type="synonym">Barbus grahami</name>
    <dbReference type="NCBI Taxonomy" id="75366"/>
    <lineage>
        <taxon>Eukaryota</taxon>
        <taxon>Metazoa</taxon>
        <taxon>Chordata</taxon>
        <taxon>Craniata</taxon>
        <taxon>Vertebrata</taxon>
        <taxon>Euteleostomi</taxon>
        <taxon>Actinopterygii</taxon>
        <taxon>Neopterygii</taxon>
        <taxon>Teleostei</taxon>
        <taxon>Ostariophysi</taxon>
        <taxon>Cypriniformes</taxon>
        <taxon>Cyprinidae</taxon>
        <taxon>Cyprininae</taxon>
        <taxon>Sinocyclocheilus</taxon>
    </lineage>
</organism>
<dbReference type="InterPro" id="IPR011531">
    <property type="entry name" value="HCO3_transpt-like_TM_dom"/>
</dbReference>
<proteinExistence type="inferred from homology"/>
<keyword evidence="5 9" id="KW-0812">Transmembrane</keyword>
<feature type="transmembrane region" description="Helical" evidence="9">
    <location>
        <begin position="617"/>
        <end position="636"/>
    </location>
</feature>
<evidence type="ECO:0000256" key="2">
    <source>
        <dbReference type="ARBA" id="ARBA00010993"/>
    </source>
</evidence>
<protein>
    <submittedName>
        <fullName evidence="11">Solute carrier family 4 member 11</fullName>
    </submittedName>
</protein>
<evidence type="ECO:0000256" key="5">
    <source>
        <dbReference type="ARBA" id="ARBA00022692"/>
    </source>
</evidence>
<feature type="transmembrane region" description="Helical" evidence="9">
    <location>
        <begin position="715"/>
        <end position="735"/>
    </location>
</feature>
<name>A0A672P4W6_SINGR</name>
<dbReference type="Gene3D" id="1.10.287.570">
    <property type="entry name" value="Helical hairpin bin"/>
    <property type="match status" value="1"/>
</dbReference>
<dbReference type="PANTHER" id="PTHR11453:SF127">
    <property type="entry name" value="SOLUTE CARRIER FAMILY 4 MEMBER 11"/>
    <property type="match status" value="1"/>
</dbReference>
<evidence type="ECO:0000313" key="11">
    <source>
        <dbReference type="Ensembl" id="ENSSGRP00000058379.1"/>
    </source>
</evidence>
<evidence type="ECO:0000256" key="7">
    <source>
        <dbReference type="ARBA" id="ARBA00023065"/>
    </source>
</evidence>
<keyword evidence="7" id="KW-0406">Ion transport</keyword>
<dbReference type="Pfam" id="PF00955">
    <property type="entry name" value="HCO3_cotransp"/>
    <property type="match status" value="2"/>
</dbReference>
<evidence type="ECO:0000256" key="4">
    <source>
        <dbReference type="ARBA" id="ARBA00022475"/>
    </source>
</evidence>
<feature type="transmembrane region" description="Helical" evidence="9">
    <location>
        <begin position="642"/>
        <end position="660"/>
    </location>
</feature>
<reference evidence="11" key="1">
    <citation type="submission" date="2025-08" db="UniProtKB">
        <authorList>
            <consortium name="Ensembl"/>
        </authorList>
    </citation>
    <scope>IDENTIFICATION</scope>
</reference>
<evidence type="ECO:0000256" key="6">
    <source>
        <dbReference type="ARBA" id="ARBA00022989"/>
    </source>
</evidence>
<comment type="subcellular location">
    <subcellularLocation>
        <location evidence="1">Cell membrane</location>
        <topology evidence="1">Multi-pass membrane protein</topology>
    </subcellularLocation>
</comment>
<dbReference type="InterPro" id="IPR016152">
    <property type="entry name" value="PTrfase/Anion_transptr"/>
</dbReference>
<dbReference type="GO" id="GO:0016323">
    <property type="term" value="C:basolateral plasma membrane"/>
    <property type="evidence" value="ECO:0007669"/>
    <property type="project" value="TreeGrafter"/>
</dbReference>
<dbReference type="GO" id="GO:0050801">
    <property type="term" value="P:monoatomic ion homeostasis"/>
    <property type="evidence" value="ECO:0007669"/>
    <property type="project" value="TreeGrafter"/>
</dbReference>
<feature type="transmembrane region" description="Helical" evidence="9">
    <location>
        <begin position="352"/>
        <end position="374"/>
    </location>
</feature>
<feature type="transmembrane region" description="Helical" evidence="9">
    <location>
        <begin position="498"/>
        <end position="515"/>
    </location>
</feature>
<dbReference type="GO" id="GO:0006820">
    <property type="term" value="P:monoatomic anion transport"/>
    <property type="evidence" value="ECO:0007669"/>
    <property type="project" value="InterPro"/>
</dbReference>
<keyword evidence="8 9" id="KW-0472">Membrane</keyword>
<keyword evidence="3" id="KW-0813">Transport</keyword>
<evidence type="ECO:0000256" key="8">
    <source>
        <dbReference type="ARBA" id="ARBA00023136"/>
    </source>
</evidence>
<sequence>LFPTESDVHGCVLLNTSRRYVKLMNFEEEVRAHRDLDGFLERASILLHEDEASLDDVLKTMLRHVSQDPHTAEPSCNFEEIMSSLFTDAGSQEVNVHLLSETLQCVTATATGIQYQQSWLCILCNVKNLQRRHVCISRLDRPQNWGENCAEVRYVILILAPSKMKSTKTAMELGRTFASMFSDISFRQKLLESKTQEEFKEALLIQRYHLTASVCMFVCFNTVSLPLQCKCRDFFRVGRGIYEDLCRRLPLYPSDFTDGLVGNNKALVKFMTTSIFLYIAVLLPAIAFGSLNDESTRGEIDVQKTIIGQSIGGIIYSLCAGSPLVIPLTTAPIAIFISVIRGVCDDYELDFAAFYACIGLWNSLFLIIGGVFNLSLLVKLFKRSIEEVIALFISIAFVADAVKGTVKIFHEYYHAPTLANGSAAELNRISGSLHIGELNLTETGPVSLPESFILCTRARPLLCLLLMLGTLWVGYTLYQFRRSPFLHVKMREILSDCALPISVLVFSYVGSYVFNDIACESLYKKTTLFFFYNLKFSIIYSIFSAMKLLKGTAYHWDLTLSGLINILMSVLGLPWMHAAFPHSTLHVRQLAIVEERVEGGHLYETIVSVKETRVTSLVANILIGVSLFLLPVPLQWIPKPVLYGLFLYIALTSIDGNQMCDRMALLLKEQTSYPPTHYIRKVPQRKIHYFTFLQMVQLLFLCAFGMYPLPYMKMIFPLLMFILIPIRNCLLPRIIEAKYLDIMDAQRM</sequence>
<feature type="transmembrane region" description="Helical" evidence="9">
    <location>
        <begin position="527"/>
        <end position="546"/>
    </location>
</feature>
<dbReference type="Gene3D" id="3.40.930.10">
    <property type="entry name" value="Mannitol-specific EII, Chain A"/>
    <property type="match status" value="1"/>
</dbReference>
<feature type="domain" description="Bicarbonate transporter-like transmembrane" evidence="10">
    <location>
        <begin position="239"/>
        <end position="516"/>
    </location>
</feature>
<dbReference type="Proteomes" id="UP000472262">
    <property type="component" value="Unassembled WGS sequence"/>
</dbReference>
<reference evidence="11" key="2">
    <citation type="submission" date="2025-09" db="UniProtKB">
        <authorList>
            <consortium name="Ensembl"/>
        </authorList>
    </citation>
    <scope>IDENTIFICATION</scope>
</reference>
<dbReference type="SUPFAM" id="SSF55804">
    <property type="entry name" value="Phoshotransferase/anion transport protein"/>
    <property type="match status" value="1"/>
</dbReference>
<dbReference type="Ensembl" id="ENSSGRT00000062291.1">
    <property type="protein sequence ID" value="ENSSGRP00000058379.1"/>
    <property type="gene ID" value="ENSSGRG00000030394.1"/>
</dbReference>
<evidence type="ECO:0000256" key="1">
    <source>
        <dbReference type="ARBA" id="ARBA00004651"/>
    </source>
</evidence>
<keyword evidence="4" id="KW-1003">Cell membrane</keyword>
<evidence type="ECO:0000313" key="12">
    <source>
        <dbReference type="Proteomes" id="UP000472262"/>
    </source>
</evidence>
<feature type="transmembrane region" description="Helical" evidence="9">
    <location>
        <begin position="558"/>
        <end position="580"/>
    </location>
</feature>
<keyword evidence="6 9" id="KW-1133">Transmembrane helix</keyword>
<feature type="transmembrane region" description="Helical" evidence="9">
    <location>
        <begin position="275"/>
        <end position="292"/>
    </location>
</feature>
<comment type="similarity">
    <text evidence="2">Belongs to the anion exchanger (TC 2.A.31) family.</text>
</comment>
<dbReference type="FunFam" id="1.10.287.570:FF:000002">
    <property type="entry name" value="Solute carrier family 4 member 11"/>
    <property type="match status" value="1"/>
</dbReference>
<feature type="transmembrane region" description="Helical" evidence="9">
    <location>
        <begin position="687"/>
        <end position="709"/>
    </location>
</feature>
<keyword evidence="12" id="KW-1185">Reference proteome</keyword>
<evidence type="ECO:0000259" key="10">
    <source>
        <dbReference type="Pfam" id="PF00955"/>
    </source>
</evidence>
<dbReference type="InterPro" id="IPR003020">
    <property type="entry name" value="HCO3_transpt_euk"/>
</dbReference>
<evidence type="ECO:0000256" key="3">
    <source>
        <dbReference type="ARBA" id="ARBA00022448"/>
    </source>
</evidence>
<feature type="transmembrane region" description="Helical" evidence="9">
    <location>
        <begin position="313"/>
        <end position="340"/>
    </location>
</feature>
<dbReference type="GO" id="GO:0005452">
    <property type="term" value="F:solute:inorganic anion antiporter activity"/>
    <property type="evidence" value="ECO:0007669"/>
    <property type="project" value="InterPro"/>
</dbReference>
<feature type="domain" description="Bicarbonate transporter-like transmembrane" evidence="10">
    <location>
        <begin position="545"/>
        <end position="746"/>
    </location>
</feature>